<evidence type="ECO:0000313" key="3">
    <source>
        <dbReference type="EMBL" id="KOB51945.1"/>
    </source>
</evidence>
<evidence type="ECO:0000256" key="1">
    <source>
        <dbReference type="SAM" id="Coils"/>
    </source>
</evidence>
<dbReference type="Proteomes" id="UP000037510">
    <property type="component" value="Unassembled WGS sequence"/>
</dbReference>
<protein>
    <submittedName>
        <fullName evidence="4">Zinc finger DNA binding protein</fullName>
    </submittedName>
</protein>
<evidence type="ECO:0000313" key="5">
    <source>
        <dbReference type="Proteomes" id="UP000037510"/>
    </source>
</evidence>
<feature type="coiled-coil region" evidence="1">
    <location>
        <begin position="137"/>
        <end position="171"/>
    </location>
</feature>
<gene>
    <name evidence="4" type="ORF">OBRU01_08002</name>
    <name evidence="3" type="ORF">OBRU01_26826</name>
</gene>
<dbReference type="Gene3D" id="3.30.70.1820">
    <property type="entry name" value="L1 transposable element, RRM domain"/>
    <property type="match status" value="1"/>
</dbReference>
<keyword evidence="5" id="KW-1185">Reference proteome</keyword>
<reference evidence="4 5" key="1">
    <citation type="journal article" date="2015" name="Genome Biol. Evol.">
        <title>The genome of winter moth (Operophtera brumata) provides a genomic perspective on sexual dimorphism and phenology.</title>
        <authorList>
            <person name="Derks M.F."/>
            <person name="Smit S."/>
            <person name="Salis L."/>
            <person name="Schijlen E."/>
            <person name="Bossers A."/>
            <person name="Mateman C."/>
            <person name="Pijl A.S."/>
            <person name="de Ridder D."/>
            <person name="Groenen M.A."/>
            <person name="Visser M.E."/>
            <person name="Megens H.J."/>
        </authorList>
    </citation>
    <scope>NUCLEOTIDE SEQUENCE [LARGE SCALE GENOMIC DNA]</scope>
    <source>
        <strain evidence="4">WM2013NL</strain>
        <tissue evidence="4">Head and thorax</tissue>
    </source>
</reference>
<feature type="compositionally biased region" description="Low complexity" evidence="2">
    <location>
        <begin position="72"/>
        <end position="84"/>
    </location>
</feature>
<organism evidence="4 5">
    <name type="scientific">Operophtera brumata</name>
    <name type="common">Winter moth</name>
    <name type="synonym">Phalaena brumata</name>
    <dbReference type="NCBI Taxonomy" id="104452"/>
    <lineage>
        <taxon>Eukaryota</taxon>
        <taxon>Metazoa</taxon>
        <taxon>Ecdysozoa</taxon>
        <taxon>Arthropoda</taxon>
        <taxon>Hexapoda</taxon>
        <taxon>Insecta</taxon>
        <taxon>Pterygota</taxon>
        <taxon>Neoptera</taxon>
        <taxon>Endopterygota</taxon>
        <taxon>Lepidoptera</taxon>
        <taxon>Glossata</taxon>
        <taxon>Ditrysia</taxon>
        <taxon>Geometroidea</taxon>
        <taxon>Geometridae</taxon>
        <taxon>Larentiinae</taxon>
        <taxon>Operophtera</taxon>
    </lineage>
</organism>
<dbReference type="EMBL" id="JTDY01015497">
    <property type="protein sequence ID" value="KOB51945.1"/>
    <property type="molecule type" value="Genomic_DNA"/>
</dbReference>
<sequence>MEPHKKTTWKCKPCYAREKNSISNPNTPGRSNAELSASSQYLDPISPLGDVLTRTASSLSDSVNVTTRSKPAKTSPATATAEETGSYVTENRLREILKQELTAALKTHKNQVTAELQIIQEQVSGFRDSLSFFNKQFDEIKADLVEKTTVINQLKNENEKLHGTVHDLSSRLNTVELHMRECNIEINGIPENRSENLIDTVVKLTKSVDSPLEVGDIQHVTRIAKLNRDSDKPRAVIVKLRSPLQRDGVLAAVFKHNKENKEEKLNTHH</sequence>
<feature type="non-terminal residue" evidence="4">
    <location>
        <position position="269"/>
    </location>
</feature>
<accession>A0A0L7L635</accession>
<proteinExistence type="predicted"/>
<evidence type="ECO:0000256" key="2">
    <source>
        <dbReference type="SAM" id="MobiDB-lite"/>
    </source>
</evidence>
<feature type="region of interest" description="Disordered" evidence="2">
    <location>
        <begin position="16"/>
        <end position="36"/>
    </location>
</feature>
<keyword evidence="1" id="KW-0175">Coiled coil</keyword>
<comment type="caution">
    <text evidence="4">The sequence shown here is derived from an EMBL/GenBank/DDBJ whole genome shotgun (WGS) entry which is preliminary data.</text>
</comment>
<name>A0A0L7L635_OPEBR</name>
<evidence type="ECO:0000313" key="4">
    <source>
        <dbReference type="EMBL" id="KOB70917.1"/>
    </source>
</evidence>
<feature type="compositionally biased region" description="Polar residues" evidence="2">
    <location>
        <begin position="59"/>
        <end position="68"/>
    </location>
</feature>
<feature type="compositionally biased region" description="Polar residues" evidence="2">
    <location>
        <begin position="21"/>
        <end position="36"/>
    </location>
</feature>
<dbReference type="AlphaFoldDB" id="A0A0L7L635"/>
<feature type="region of interest" description="Disordered" evidence="2">
    <location>
        <begin position="59"/>
        <end position="85"/>
    </location>
</feature>
<dbReference type="EMBL" id="JTDY01002687">
    <property type="protein sequence ID" value="KOB70917.1"/>
    <property type="molecule type" value="Genomic_DNA"/>
</dbReference>